<dbReference type="EMBL" id="KI630319">
    <property type="protein sequence ID" value="EYU41602.1"/>
    <property type="molecule type" value="Genomic_DNA"/>
</dbReference>
<evidence type="ECO:0000313" key="1">
    <source>
        <dbReference type="EMBL" id="EYU41602.1"/>
    </source>
</evidence>
<keyword evidence="2" id="KW-1185">Reference proteome</keyword>
<dbReference type="Proteomes" id="UP000030748">
    <property type="component" value="Unassembled WGS sequence"/>
</dbReference>
<evidence type="ECO:0000313" key="2">
    <source>
        <dbReference type="Proteomes" id="UP000030748"/>
    </source>
</evidence>
<name>A0A022RM96_ERYGU</name>
<accession>A0A022RM96</accession>
<reference evidence="1 2" key="1">
    <citation type="journal article" date="2013" name="Proc. Natl. Acad. Sci. U.S.A.">
        <title>Fine-scale variation in meiotic recombination in Mimulus inferred from population shotgun sequencing.</title>
        <authorList>
            <person name="Hellsten U."/>
            <person name="Wright K.M."/>
            <person name="Jenkins J."/>
            <person name="Shu S."/>
            <person name="Yuan Y."/>
            <person name="Wessler S.R."/>
            <person name="Schmutz J."/>
            <person name="Willis J.H."/>
            <person name="Rokhsar D.S."/>
        </authorList>
    </citation>
    <scope>NUCLEOTIDE SEQUENCE [LARGE SCALE GENOMIC DNA]</scope>
    <source>
        <strain evidence="2">cv. DUN x IM62</strain>
    </source>
</reference>
<sequence>SCTNLMSFSRRI</sequence>
<feature type="non-terminal residue" evidence="1">
    <location>
        <position position="1"/>
    </location>
</feature>
<organism evidence="1 2">
    <name type="scientific">Erythranthe guttata</name>
    <name type="common">Yellow monkey flower</name>
    <name type="synonym">Mimulus guttatus</name>
    <dbReference type="NCBI Taxonomy" id="4155"/>
    <lineage>
        <taxon>Eukaryota</taxon>
        <taxon>Viridiplantae</taxon>
        <taxon>Streptophyta</taxon>
        <taxon>Embryophyta</taxon>
        <taxon>Tracheophyta</taxon>
        <taxon>Spermatophyta</taxon>
        <taxon>Magnoliopsida</taxon>
        <taxon>eudicotyledons</taxon>
        <taxon>Gunneridae</taxon>
        <taxon>Pentapetalae</taxon>
        <taxon>asterids</taxon>
        <taxon>lamiids</taxon>
        <taxon>Lamiales</taxon>
        <taxon>Phrymaceae</taxon>
        <taxon>Erythranthe</taxon>
    </lineage>
</organism>
<proteinExistence type="predicted"/>
<gene>
    <name evidence="1" type="ORF">MIMGU_mgv1a0128562mg</name>
</gene>
<protein>
    <submittedName>
        <fullName evidence="1">Uncharacterized protein</fullName>
    </submittedName>
</protein>